<evidence type="ECO:0000313" key="2">
    <source>
        <dbReference type="EMBL" id="CAF3875247.1"/>
    </source>
</evidence>
<gene>
    <name evidence="2" type="ORF">OKA104_LOCUS22833</name>
</gene>
<evidence type="ECO:0000313" key="3">
    <source>
        <dbReference type="Proteomes" id="UP000663881"/>
    </source>
</evidence>
<feature type="region of interest" description="Disordered" evidence="1">
    <location>
        <begin position="28"/>
        <end position="91"/>
    </location>
</feature>
<organism evidence="2 3">
    <name type="scientific">Adineta steineri</name>
    <dbReference type="NCBI Taxonomy" id="433720"/>
    <lineage>
        <taxon>Eukaryota</taxon>
        <taxon>Metazoa</taxon>
        <taxon>Spiralia</taxon>
        <taxon>Gnathifera</taxon>
        <taxon>Rotifera</taxon>
        <taxon>Eurotatoria</taxon>
        <taxon>Bdelloidea</taxon>
        <taxon>Adinetida</taxon>
        <taxon>Adinetidae</taxon>
        <taxon>Adineta</taxon>
    </lineage>
</organism>
<dbReference type="AlphaFoldDB" id="A0A819FZI6"/>
<comment type="caution">
    <text evidence="2">The sequence shown here is derived from an EMBL/GenBank/DDBJ whole genome shotgun (WGS) entry which is preliminary data.</text>
</comment>
<protein>
    <submittedName>
        <fullName evidence="2">Uncharacterized protein</fullName>
    </submittedName>
</protein>
<feature type="compositionally biased region" description="Polar residues" evidence="1">
    <location>
        <begin position="28"/>
        <end position="44"/>
    </location>
</feature>
<proteinExistence type="predicted"/>
<name>A0A819FZI6_9BILA</name>
<evidence type="ECO:0000256" key="1">
    <source>
        <dbReference type="SAM" id="MobiDB-lite"/>
    </source>
</evidence>
<dbReference type="Proteomes" id="UP000663881">
    <property type="component" value="Unassembled WGS sequence"/>
</dbReference>
<reference evidence="2" key="1">
    <citation type="submission" date="2021-02" db="EMBL/GenBank/DDBJ databases">
        <authorList>
            <person name="Nowell W R."/>
        </authorList>
    </citation>
    <scope>NUCLEOTIDE SEQUENCE</scope>
</reference>
<sequence length="524" mass="58531">MALPEDLRVGWEILEDSVDIDVSSLFESANKSTQENNDPTNNSSVDDKEQKSNNKSQVSSKRKHEILTPARTPAVLKKPSHGNSAASAASSTSINIVRNKNLPSSAAPKQRIVPLLSETFNTGLLKDFEDKPDAPSTKDQIRSTTQLSGLASANDEQATKQLKLMVDKRIDAHWQWEKIRKIFYNGDQKDNEKIFKQLLEKLDRYKSDKLESGTLLRALTQRDGKPAFLTAAEINDGKLGCKLHQNNHAVYALTIAVPEWIHLKMLLDQKLGSLKFVQLENVDIDEEKKIVNIKGKIGESTNLPQRESTYYNCTSRTDSISKVINFLKGQKGTQIEEMVKITPLMSHSDLYSVSALIQMETLCSMLLGREGNVGFNFAGRWRNSSKEEMRENVKRLHAYMAQKIEVNGTIMTRRKLAAQKAAATRRKEFQKPDGTWTTIDLEISRKRSEALTRKIQKPDGTWTTIGIEAAQKGVATMSKEIPIAGGTTTILKQKAKEAAKTKATTMVTLECGSEVDLHQMGSQE</sequence>
<dbReference type="EMBL" id="CAJOAY010001693">
    <property type="protein sequence ID" value="CAF3875247.1"/>
    <property type="molecule type" value="Genomic_DNA"/>
</dbReference>
<accession>A0A819FZI6</accession>